<reference evidence="2" key="1">
    <citation type="submission" date="2021-10" db="EMBL/GenBank/DDBJ databases">
        <title>Streptomyces nigrumlapis sp.nov.,an antimicrobial producing actinobacterium isolated from Black Gobi rocks.</title>
        <authorList>
            <person name="Wen Y."/>
            <person name="Zhang W."/>
            <person name="Liu X.G."/>
        </authorList>
    </citation>
    <scope>NUCLEOTIDE SEQUENCE</scope>
    <source>
        <strain evidence="2">ST13-2-2</strain>
    </source>
</reference>
<sequence length="158" mass="17265">MTIDEHLTAIDRLRLRDFPAERSRGAMAESGPGFHIADLRVSRDFWDADLTEVEEALEEFEAELTALVRALSLRWGEPDVLDLGVCLERSAMGIPVRPPLDSLCGYVPLMYGWRVAGRWVGVGVGQGDRELPFQLLVAVGEGDVGDVGASEDVGAALW</sequence>
<keyword evidence="3" id="KW-1185">Reference proteome</keyword>
<dbReference type="EMBL" id="CP086322">
    <property type="protein sequence ID" value="UQA90991.1"/>
    <property type="molecule type" value="Genomic_DNA"/>
</dbReference>
<evidence type="ECO:0000313" key="3">
    <source>
        <dbReference type="Proteomes" id="UP000830115"/>
    </source>
</evidence>
<proteinExistence type="predicted"/>
<accession>A0ABY4M3L9</accession>
<organism evidence="2 3">
    <name type="scientific">Streptomyces halobius</name>
    <dbReference type="NCBI Taxonomy" id="2879846"/>
    <lineage>
        <taxon>Bacteria</taxon>
        <taxon>Bacillati</taxon>
        <taxon>Actinomycetota</taxon>
        <taxon>Actinomycetes</taxon>
        <taxon>Kitasatosporales</taxon>
        <taxon>Streptomycetaceae</taxon>
        <taxon>Streptomyces</taxon>
    </lineage>
</organism>
<dbReference type="Proteomes" id="UP000830115">
    <property type="component" value="Chromosome"/>
</dbReference>
<evidence type="ECO:0000313" key="2">
    <source>
        <dbReference type="EMBL" id="UQA90991.1"/>
    </source>
</evidence>
<dbReference type="RefSeq" id="WP_248861779.1">
    <property type="nucleotide sequence ID" value="NZ_CP086322.1"/>
</dbReference>
<keyword evidence="1" id="KW-0175">Coiled coil</keyword>
<name>A0ABY4M3L9_9ACTN</name>
<feature type="coiled-coil region" evidence="1">
    <location>
        <begin position="43"/>
        <end position="70"/>
    </location>
</feature>
<evidence type="ECO:0000256" key="1">
    <source>
        <dbReference type="SAM" id="Coils"/>
    </source>
</evidence>
<protein>
    <submittedName>
        <fullName evidence="2">Uncharacterized protein</fullName>
    </submittedName>
</protein>
<gene>
    <name evidence="2" type="ORF">K9S39_03030</name>
</gene>